<dbReference type="EC" id="2.4.-.-" evidence="2"/>
<evidence type="ECO:0000313" key="2">
    <source>
        <dbReference type="EMBL" id="XAO75808.1"/>
    </source>
</evidence>
<dbReference type="Proteomes" id="UP001463665">
    <property type="component" value="Chromosome"/>
</dbReference>
<dbReference type="RefSeq" id="WP_345767372.1">
    <property type="nucleotide sequence ID" value="NZ_CP154834.1"/>
</dbReference>
<keyword evidence="3" id="KW-1185">Reference proteome</keyword>
<dbReference type="SUPFAM" id="SSF53448">
    <property type="entry name" value="Nucleotide-diphospho-sugar transferases"/>
    <property type="match status" value="1"/>
</dbReference>
<dbReference type="GO" id="GO:0016757">
    <property type="term" value="F:glycosyltransferase activity"/>
    <property type="evidence" value="ECO:0007669"/>
    <property type="project" value="UniProtKB-KW"/>
</dbReference>
<dbReference type="Pfam" id="PF00535">
    <property type="entry name" value="Glycos_transf_2"/>
    <property type="match status" value="1"/>
</dbReference>
<name>A0AAU6WT77_9FLAO</name>
<feature type="domain" description="Glycosyltransferase 2-like" evidence="1">
    <location>
        <begin position="4"/>
        <end position="93"/>
    </location>
</feature>
<keyword evidence="2" id="KW-0808">Transferase</keyword>
<evidence type="ECO:0000313" key="3">
    <source>
        <dbReference type="Proteomes" id="UP001463665"/>
    </source>
</evidence>
<dbReference type="PANTHER" id="PTHR43179">
    <property type="entry name" value="RHAMNOSYLTRANSFERASE WBBL"/>
    <property type="match status" value="1"/>
</dbReference>
<dbReference type="Gene3D" id="3.90.550.10">
    <property type="entry name" value="Spore Coat Polysaccharide Biosynthesis Protein SpsA, Chain A"/>
    <property type="match status" value="1"/>
</dbReference>
<dbReference type="AlphaFoldDB" id="A0AAU6WT77"/>
<sequence>MKLSVIIVNYNVTQLLRNCLASLRKYLPDTGCEIVVVDNASADSSWRELIPEFPEVLFISSETNDGFAKANNKAVNVAKGEYILLLNPDTELEGFYMNEILDFAVSQKISDAWAYGCMMRKAVFCRKANVRYRICSILLKSFLPTLKRTVQSPITALISMSRPWQKWRCLPELSFL</sequence>
<reference evidence="2 3" key="1">
    <citation type="submission" date="2024-04" db="EMBL/GenBank/DDBJ databases">
        <title>Genome sequencing and assembly of rice foliar adapted Chryseobacterium endophyticum OsEnb-ALM-A6.</title>
        <authorList>
            <person name="Kumar S."/>
            <person name="Javed M."/>
            <person name="Chouhan V."/>
            <person name="Charishma K."/>
            <person name="Patel A."/>
            <person name="Kumar M."/>
            <person name="Sahu K.P."/>
            <person name="Kumar A."/>
        </authorList>
    </citation>
    <scope>NUCLEOTIDE SEQUENCE [LARGE SCALE GENOMIC DNA]</scope>
    <source>
        <strain evidence="2 3">OsEnb-ALM-A6</strain>
    </source>
</reference>
<proteinExistence type="predicted"/>
<accession>A0AAU6WT77</accession>
<dbReference type="PANTHER" id="PTHR43179:SF7">
    <property type="entry name" value="RHAMNOSYLTRANSFERASE WBBL"/>
    <property type="match status" value="1"/>
</dbReference>
<dbReference type="InterPro" id="IPR001173">
    <property type="entry name" value="Glyco_trans_2-like"/>
</dbReference>
<dbReference type="EMBL" id="CP154834">
    <property type="protein sequence ID" value="XAO75808.1"/>
    <property type="molecule type" value="Genomic_DNA"/>
</dbReference>
<gene>
    <name evidence="2" type="ORF">AAFP95_08115</name>
</gene>
<protein>
    <submittedName>
        <fullName evidence="2">Glycosyltransferase</fullName>
        <ecNumber evidence="2">2.4.-.-</ecNumber>
    </submittedName>
</protein>
<organism evidence="2 3">
    <name type="scientific">Chryseobacterium endophyticum</name>
    <dbReference type="NCBI Taxonomy" id="1854762"/>
    <lineage>
        <taxon>Bacteria</taxon>
        <taxon>Pseudomonadati</taxon>
        <taxon>Bacteroidota</taxon>
        <taxon>Flavobacteriia</taxon>
        <taxon>Flavobacteriales</taxon>
        <taxon>Weeksellaceae</taxon>
        <taxon>Chryseobacterium group</taxon>
        <taxon>Chryseobacterium</taxon>
    </lineage>
</organism>
<evidence type="ECO:0000259" key="1">
    <source>
        <dbReference type="Pfam" id="PF00535"/>
    </source>
</evidence>
<dbReference type="InterPro" id="IPR029044">
    <property type="entry name" value="Nucleotide-diphossugar_trans"/>
</dbReference>
<keyword evidence="2" id="KW-0328">Glycosyltransferase</keyword>